<evidence type="ECO:0000256" key="1">
    <source>
        <dbReference type="SAM" id="MobiDB-lite"/>
    </source>
</evidence>
<evidence type="ECO:0000256" key="2">
    <source>
        <dbReference type="SAM" id="Phobius"/>
    </source>
</evidence>
<protein>
    <submittedName>
        <fullName evidence="5">LamG-like jellyroll fold domain-containing protein</fullName>
    </submittedName>
</protein>
<evidence type="ECO:0000313" key="6">
    <source>
        <dbReference type="Proteomes" id="UP001152797"/>
    </source>
</evidence>
<feature type="transmembrane region" description="Helical" evidence="2">
    <location>
        <begin position="717"/>
        <end position="738"/>
    </location>
</feature>
<reference evidence="4" key="2">
    <citation type="submission" date="2024-04" db="EMBL/GenBank/DDBJ databases">
        <authorList>
            <person name="Chen Y."/>
            <person name="Shah S."/>
            <person name="Dougan E. K."/>
            <person name="Thang M."/>
            <person name="Chan C."/>
        </authorList>
    </citation>
    <scope>NUCLEOTIDE SEQUENCE [LARGE SCALE GENOMIC DNA]</scope>
</reference>
<evidence type="ECO:0000313" key="3">
    <source>
        <dbReference type="EMBL" id="CAI3981489.1"/>
    </source>
</evidence>
<feature type="region of interest" description="Disordered" evidence="1">
    <location>
        <begin position="412"/>
        <end position="457"/>
    </location>
</feature>
<sequence>MTRYLRKEALSQECAYSPAIATMLQEVLNSNLVQFWTSVQLLNDHCSLALGGGQIFGKSRLRTMTATFCPRGLTGKEYPLQVRPTEETVKDVKQKIRAEYCKTCEVKLCSTSDGHVEMDDSQLLMHYNLDQEFTVILVDVLHSNELAHLSFEDPKSLAFDSVTQKHGLVLNALRVEAVNVRGKAGVNVTETGRGVRSESRTFAEILALFADGDAFSTALTPAVLCLESCGQYRDYPDTTVKPSLPEVELDFSPKAGPLVLHGQQVLASQPPMSLVTVNEDEFEEEEDYSEEDVAEQPSRPSTTNGPGFAYQQPDLAAVMEQLLASARTTTTTAVTFALPVAPDFKAARRLASDPPATRLTSDLPRAKPRENLKSKSGKGKPEQHVALVKKQSVTNAQRAIAALLQMAEASETSSTTLELPLTSDQEADDLPELETGDESTSDDESRESPTTFKVGVPKDLFDKDDAAQKAAGTAMFSIRAHARMASTTTSNPQARIEIPLTFQHWEYILRVAISLIITTVLVVLIATLSYKCRRAESAPEAPPPRVTEPSEVSGPPAPSEDIVNDVRFLRGPGVSVYKSVAQAVFSNLPEDNFGAFWNALPEGRPEKARLGNEGISALLSALRRAYNPKNGNLALFESLGAHEAQIALIYGCPIAHLLRMTYHDEKGEPAGNSSAFMELVANHASIRSTDPSVDKSAAAMIDIVLTDGTRASTQITYFQLAAAFATSTLPLSLAYIVWKAIGSGTRVHQKLFLTAGALSGGLGNYRNCRCLTGAKADKAAQYVMFGGSATEGVFVEALAVPIDPRVCDFKNMRMTHILFNVTPQEPLEEGHEVTMTYTHNGSFWHVRAQNYDTYHEKECVRFQNQAGEQVAHTPVEGREYVGMVERPGVFSAASCQFMNPYFSYTFEDHGSLPESHTAPKPPHGSKDSEEHPSKKEPDVDQKKPGRNGGRGKKSGSANPATSTGGKQRSVLNMLMACYLSSGVLGATRDRSSWAWRPSAVPDSEFLTQPQLWVNDAPAGAVNTVLETEIVDNFLMVPIRTTIENGLQKGGIAALISDLEATADDLPPAFSIVINDLAGAGTSRLAPLRAFYVEIGATVLAAPYHISGVVPNLRCYGLLAGCTPTAGTMTEDAVRGMAEALSNIQYDFSRLTTLVSFRRLAPSTSWRLALRGREHQTFAVVRSAVGGYIWLNDLSCANVTELNEDDPMPSNFLQVATLNPNHCVTTVHGRILAVSGKWAKATLSQATGLVPAIECDGMLPSSRVKPFTDGNVRGLQMLTRDVSAVAPEERPSWRLQDGTELATSPFMAIGYVGCIAECHQLSAVREDTPGAVSGEGAYYSFRQLPPRL</sequence>
<dbReference type="EMBL" id="CAMXCT030000636">
    <property type="protein sequence ID" value="CAL4768801.1"/>
    <property type="molecule type" value="Genomic_DNA"/>
</dbReference>
<feature type="compositionally biased region" description="Basic and acidic residues" evidence="1">
    <location>
        <begin position="924"/>
        <end position="943"/>
    </location>
</feature>
<feature type="transmembrane region" description="Helical" evidence="2">
    <location>
        <begin position="507"/>
        <end position="528"/>
    </location>
</feature>
<feature type="region of interest" description="Disordered" evidence="1">
    <location>
        <begin position="349"/>
        <end position="385"/>
    </location>
</feature>
<evidence type="ECO:0000313" key="5">
    <source>
        <dbReference type="EMBL" id="CAL4768801.1"/>
    </source>
</evidence>
<keyword evidence="2" id="KW-0812">Transmembrane</keyword>
<feature type="compositionally biased region" description="Acidic residues" evidence="1">
    <location>
        <begin position="280"/>
        <end position="294"/>
    </location>
</feature>
<dbReference type="OrthoDB" id="10677826at2759"/>
<dbReference type="Proteomes" id="UP001152797">
    <property type="component" value="Unassembled WGS sequence"/>
</dbReference>
<comment type="caution">
    <text evidence="3">The sequence shown here is derived from an EMBL/GenBank/DDBJ whole genome shotgun (WGS) entry which is preliminary data.</text>
</comment>
<feature type="compositionally biased region" description="Basic and acidic residues" evidence="1">
    <location>
        <begin position="364"/>
        <end position="383"/>
    </location>
</feature>
<name>A0A9P1BXV4_9DINO</name>
<feature type="region of interest" description="Disordered" evidence="1">
    <location>
        <begin position="280"/>
        <end position="310"/>
    </location>
</feature>
<feature type="compositionally biased region" description="Acidic residues" evidence="1">
    <location>
        <begin position="425"/>
        <end position="445"/>
    </location>
</feature>
<feature type="region of interest" description="Disordered" evidence="1">
    <location>
        <begin position="910"/>
        <end position="966"/>
    </location>
</feature>
<evidence type="ECO:0000313" key="4">
    <source>
        <dbReference type="EMBL" id="CAL1134864.1"/>
    </source>
</evidence>
<reference evidence="3" key="1">
    <citation type="submission" date="2022-10" db="EMBL/GenBank/DDBJ databases">
        <authorList>
            <person name="Chen Y."/>
            <person name="Dougan E. K."/>
            <person name="Chan C."/>
            <person name="Rhodes N."/>
            <person name="Thang M."/>
        </authorList>
    </citation>
    <scope>NUCLEOTIDE SEQUENCE</scope>
</reference>
<dbReference type="EMBL" id="CAMXCT010000636">
    <property type="protein sequence ID" value="CAI3981489.1"/>
    <property type="molecule type" value="Genomic_DNA"/>
</dbReference>
<keyword evidence="2" id="KW-1133">Transmembrane helix</keyword>
<feature type="compositionally biased region" description="Low complexity" evidence="1">
    <location>
        <begin position="412"/>
        <end position="423"/>
    </location>
</feature>
<accession>A0A9P1BXV4</accession>
<keyword evidence="6" id="KW-1185">Reference proteome</keyword>
<keyword evidence="2" id="KW-0472">Membrane</keyword>
<feature type="region of interest" description="Disordered" evidence="1">
    <location>
        <begin position="536"/>
        <end position="559"/>
    </location>
</feature>
<organism evidence="3">
    <name type="scientific">Cladocopium goreaui</name>
    <dbReference type="NCBI Taxonomy" id="2562237"/>
    <lineage>
        <taxon>Eukaryota</taxon>
        <taxon>Sar</taxon>
        <taxon>Alveolata</taxon>
        <taxon>Dinophyceae</taxon>
        <taxon>Suessiales</taxon>
        <taxon>Symbiodiniaceae</taxon>
        <taxon>Cladocopium</taxon>
    </lineage>
</organism>
<dbReference type="EMBL" id="CAMXCT020000636">
    <property type="protein sequence ID" value="CAL1134864.1"/>
    <property type="molecule type" value="Genomic_DNA"/>
</dbReference>
<proteinExistence type="predicted"/>
<dbReference type="Gene3D" id="3.10.20.90">
    <property type="entry name" value="Phosphatidylinositol 3-kinase Catalytic Subunit, Chain A, domain 1"/>
    <property type="match status" value="1"/>
</dbReference>
<gene>
    <name evidence="3" type="ORF">C1SCF055_LOCUS9271</name>
</gene>
<feature type="compositionally biased region" description="Polar residues" evidence="1">
    <location>
        <begin position="957"/>
        <end position="966"/>
    </location>
</feature>